<evidence type="ECO:0000259" key="9">
    <source>
        <dbReference type="Pfam" id="PF13813"/>
    </source>
</evidence>
<dbReference type="PANTHER" id="PTHR31595:SF57">
    <property type="entry name" value="OS04G0481900 PROTEIN"/>
    <property type="match status" value="1"/>
</dbReference>
<evidence type="ECO:0000256" key="2">
    <source>
        <dbReference type="ARBA" id="ARBA00005179"/>
    </source>
</evidence>
<feature type="transmembrane region" description="Helical" evidence="8">
    <location>
        <begin position="43"/>
        <end position="62"/>
    </location>
</feature>
<evidence type="ECO:0000256" key="4">
    <source>
        <dbReference type="ARBA" id="ARBA00022679"/>
    </source>
</evidence>
<accession>A0A9X0AYZ4</accession>
<evidence type="ECO:0000256" key="1">
    <source>
        <dbReference type="ARBA" id="ARBA00004141"/>
    </source>
</evidence>
<comment type="pathway">
    <text evidence="2">Secondary metabolite biosynthesis.</text>
</comment>
<keyword evidence="5 8" id="KW-0812">Transmembrane</keyword>
<dbReference type="GO" id="GO:0008374">
    <property type="term" value="F:O-acyltransferase activity"/>
    <property type="evidence" value="ECO:0007669"/>
    <property type="project" value="InterPro"/>
</dbReference>
<dbReference type="Proteomes" id="UP001152300">
    <property type="component" value="Unassembled WGS sequence"/>
</dbReference>
<keyword evidence="4" id="KW-0808">Transferase</keyword>
<evidence type="ECO:0000256" key="8">
    <source>
        <dbReference type="SAM" id="Phobius"/>
    </source>
</evidence>
<evidence type="ECO:0000256" key="6">
    <source>
        <dbReference type="ARBA" id="ARBA00022989"/>
    </source>
</evidence>
<evidence type="ECO:0000256" key="7">
    <source>
        <dbReference type="ARBA" id="ARBA00023136"/>
    </source>
</evidence>
<dbReference type="PANTHER" id="PTHR31595">
    <property type="entry name" value="LONG-CHAIN-ALCOHOL O-FATTY-ACYLTRANSFERASE 3-RELATED"/>
    <property type="match status" value="1"/>
</dbReference>
<reference evidence="10" key="1">
    <citation type="submission" date="2022-11" db="EMBL/GenBank/DDBJ databases">
        <title>Genome Resource of Sclerotinia nivalis Strain SnTB1, a Plant Pathogen Isolated from American Ginseng.</title>
        <authorList>
            <person name="Fan S."/>
        </authorList>
    </citation>
    <scope>NUCLEOTIDE SEQUENCE</scope>
    <source>
        <strain evidence="10">SnTB1</strain>
    </source>
</reference>
<comment type="caution">
    <text evidence="10">The sequence shown here is derived from an EMBL/GenBank/DDBJ whole genome shotgun (WGS) entry which is preliminary data.</text>
</comment>
<feature type="domain" description="Wax synthase" evidence="9">
    <location>
        <begin position="241"/>
        <end position="330"/>
    </location>
</feature>
<dbReference type="OrthoDB" id="1077582at2759"/>
<dbReference type="InterPro" id="IPR044851">
    <property type="entry name" value="Wax_synthase"/>
</dbReference>
<feature type="transmembrane region" description="Helical" evidence="8">
    <location>
        <begin position="19"/>
        <end position="36"/>
    </location>
</feature>
<evidence type="ECO:0000256" key="5">
    <source>
        <dbReference type="ARBA" id="ARBA00022692"/>
    </source>
</evidence>
<dbReference type="EMBL" id="JAPEIS010000001">
    <property type="protein sequence ID" value="KAJ8069763.1"/>
    <property type="molecule type" value="Genomic_DNA"/>
</dbReference>
<evidence type="ECO:0000256" key="3">
    <source>
        <dbReference type="ARBA" id="ARBA00007282"/>
    </source>
</evidence>
<evidence type="ECO:0000313" key="10">
    <source>
        <dbReference type="EMBL" id="KAJ8069763.1"/>
    </source>
</evidence>
<protein>
    <recommendedName>
        <fullName evidence="9">Wax synthase domain-containing protein</fullName>
    </recommendedName>
</protein>
<dbReference type="GO" id="GO:0016020">
    <property type="term" value="C:membrane"/>
    <property type="evidence" value="ECO:0007669"/>
    <property type="project" value="UniProtKB-SubCell"/>
</dbReference>
<dbReference type="InterPro" id="IPR032805">
    <property type="entry name" value="Wax_synthase_dom"/>
</dbReference>
<comment type="similarity">
    <text evidence="3">Belongs to the wax synthase family.</text>
</comment>
<comment type="subcellular location">
    <subcellularLocation>
        <location evidence="1">Membrane</location>
        <topology evidence="1">Multi-pass membrane protein</topology>
    </subcellularLocation>
</comment>
<gene>
    <name evidence="10" type="ORF">OCU04_000182</name>
</gene>
<feature type="transmembrane region" description="Helical" evidence="8">
    <location>
        <begin position="360"/>
        <end position="378"/>
    </location>
</feature>
<dbReference type="AlphaFoldDB" id="A0A9X0AYZ4"/>
<evidence type="ECO:0000313" key="11">
    <source>
        <dbReference type="Proteomes" id="UP001152300"/>
    </source>
</evidence>
<keyword evidence="6 8" id="KW-1133">Transmembrane helix</keyword>
<feature type="transmembrane region" description="Helical" evidence="8">
    <location>
        <begin position="325"/>
        <end position="348"/>
    </location>
</feature>
<keyword evidence="7 8" id="KW-0472">Membrane</keyword>
<dbReference type="GO" id="GO:0006629">
    <property type="term" value="P:lipid metabolic process"/>
    <property type="evidence" value="ECO:0007669"/>
    <property type="project" value="InterPro"/>
</dbReference>
<sequence length="409" mass="47079">MAIQSGVPNTTLREPESSVIPHILLFVCQFVALALFRFSGRRPFFCIAIIVLAIWAHFHPHFTNNIALAQPFTIAWSYYMNTLAKLIFSGEEGPEAHYWRIDKPPKEAISYAAFGIQKLRWAIMLVFNQRGIRWNFQIKNVPASPKESRGKFLIRQALQFGKCMFIADLLFELTKHWIFTPSGAALGELDSKYLTLWDPDLRWSFAKALVFGSTPYFMLSMQYAQFAFLAVLLGLSKPEDWPSPFGRLADVTTVRDFWGVFWHQQLRSMLTMYTDGFANYFGIPRGTNISSYTKLYIAFSISGIFHALSQLQMPCPTNITPAERTLGFFLFFVWQMAAITFEDFVQWMIPKPIGGRWRKVVGYLWVVASFWASMWLAADTFLRMRMGAESFLPLSFWAGIVESYFPVPH</sequence>
<keyword evidence="11" id="KW-1185">Reference proteome</keyword>
<proteinExistence type="inferred from homology"/>
<name>A0A9X0AYZ4_9HELO</name>
<dbReference type="Pfam" id="PF13813">
    <property type="entry name" value="MBOAT_2"/>
    <property type="match status" value="1"/>
</dbReference>
<organism evidence="10 11">
    <name type="scientific">Sclerotinia nivalis</name>
    <dbReference type="NCBI Taxonomy" id="352851"/>
    <lineage>
        <taxon>Eukaryota</taxon>
        <taxon>Fungi</taxon>
        <taxon>Dikarya</taxon>
        <taxon>Ascomycota</taxon>
        <taxon>Pezizomycotina</taxon>
        <taxon>Leotiomycetes</taxon>
        <taxon>Helotiales</taxon>
        <taxon>Sclerotiniaceae</taxon>
        <taxon>Sclerotinia</taxon>
    </lineage>
</organism>